<dbReference type="SUPFAM" id="SSF51069">
    <property type="entry name" value="Carbonic anhydrase"/>
    <property type="match status" value="1"/>
</dbReference>
<evidence type="ECO:0000256" key="5">
    <source>
        <dbReference type="ARBA" id="ARBA00023239"/>
    </source>
</evidence>
<keyword evidence="10" id="KW-1185">Reference proteome</keyword>
<feature type="transmembrane region" description="Helical" evidence="7">
    <location>
        <begin position="14"/>
        <end position="34"/>
    </location>
</feature>
<gene>
    <name evidence="9" type="ORF">DXZ20_13700</name>
</gene>
<dbReference type="PROSITE" id="PS51144">
    <property type="entry name" value="ALPHA_CA_2"/>
    <property type="match status" value="1"/>
</dbReference>
<dbReference type="PANTHER" id="PTHR18952">
    <property type="entry name" value="CARBONIC ANHYDRASE"/>
    <property type="match status" value="1"/>
</dbReference>
<dbReference type="InterPro" id="IPR023561">
    <property type="entry name" value="Carbonic_anhydrase_a-class"/>
</dbReference>
<dbReference type="PANTHER" id="PTHR18952:SF265">
    <property type="entry name" value="CARBONIC ANHYDRASE"/>
    <property type="match status" value="1"/>
</dbReference>
<dbReference type="GO" id="GO:0004089">
    <property type="term" value="F:carbonate dehydratase activity"/>
    <property type="evidence" value="ECO:0007669"/>
    <property type="project" value="UniProtKB-EC"/>
</dbReference>
<dbReference type="InterPro" id="IPR001148">
    <property type="entry name" value="CA_dom"/>
</dbReference>
<proteinExistence type="inferred from homology"/>
<keyword evidence="4" id="KW-0862">Zinc</keyword>
<comment type="caution">
    <text evidence="9">The sequence shown here is derived from an EMBL/GenBank/DDBJ whole genome shotgun (WGS) entry which is preliminary data.</text>
</comment>
<dbReference type="Proteomes" id="UP000481033">
    <property type="component" value="Unassembled WGS sequence"/>
</dbReference>
<sequence length="251" mass="28471">MSWLSAKHLLCHHWMKSFLIILGIVGAFIAGTLINQRSYYSSYKGIAIRPCPDKQRQSPIELQTTIQVDLTPLQYDYHSVPLTVVHNGNTIQVNYRFGSTLTLDEQLYTLEEVHFQAPSEHVVAGMPYAMEVQLVHRYGEHVVIVGVFVEVGEGNPVMQSIWDHMPATPGLKKTFDNVAIDAAQLLPDNLRAYYRYSGSWTEPPYSESVTWIIMRDPITLSITQLEQFIAVLGETARPVQPHHNRLILEAN</sequence>
<organism evidence="9 10">
    <name type="scientific">Adonisia turfae CCMR0081</name>
    <dbReference type="NCBI Taxonomy" id="2292702"/>
    <lineage>
        <taxon>Bacteria</taxon>
        <taxon>Bacillati</taxon>
        <taxon>Cyanobacteriota</taxon>
        <taxon>Adonisia</taxon>
        <taxon>Adonisia turfae</taxon>
    </lineage>
</organism>
<dbReference type="SMART" id="SM01057">
    <property type="entry name" value="Carb_anhydrase"/>
    <property type="match status" value="1"/>
</dbReference>
<feature type="domain" description="Alpha-carbonic anhydrase" evidence="8">
    <location>
        <begin position="39"/>
        <end position="251"/>
    </location>
</feature>
<dbReference type="InterPro" id="IPR041891">
    <property type="entry name" value="Alpha_CA_prokaryot-like"/>
</dbReference>
<evidence type="ECO:0000256" key="6">
    <source>
        <dbReference type="ARBA" id="ARBA00048348"/>
    </source>
</evidence>
<keyword evidence="5" id="KW-0456">Lyase</keyword>
<keyword evidence="3" id="KW-0479">Metal-binding</keyword>
<evidence type="ECO:0000256" key="7">
    <source>
        <dbReference type="SAM" id="Phobius"/>
    </source>
</evidence>
<evidence type="ECO:0000256" key="4">
    <source>
        <dbReference type="ARBA" id="ARBA00022833"/>
    </source>
</evidence>
<evidence type="ECO:0000256" key="3">
    <source>
        <dbReference type="ARBA" id="ARBA00022723"/>
    </source>
</evidence>
<dbReference type="Gene3D" id="3.10.200.10">
    <property type="entry name" value="Alpha carbonic anhydrase"/>
    <property type="match status" value="1"/>
</dbReference>
<reference evidence="9 10" key="1">
    <citation type="journal article" date="2020" name="Microb. Ecol.">
        <title>Ecogenomics of the Marine Benthic Filamentous Cyanobacterium Adonisia.</title>
        <authorList>
            <person name="Walter J.M."/>
            <person name="Coutinho F.H."/>
            <person name="Leomil L."/>
            <person name="Hargreaves P.I."/>
            <person name="Campeao M.E."/>
            <person name="Vieira V.V."/>
            <person name="Silva B.S."/>
            <person name="Fistarol G.O."/>
            <person name="Salomon P.S."/>
            <person name="Sawabe T."/>
            <person name="Mino S."/>
            <person name="Hosokawa M."/>
            <person name="Miyashita H."/>
            <person name="Maruyama F."/>
            <person name="van Verk M.C."/>
            <person name="Dutilh B.E."/>
            <person name="Thompson C.C."/>
            <person name="Thompson F.L."/>
        </authorList>
    </citation>
    <scope>NUCLEOTIDE SEQUENCE [LARGE SCALE GENOMIC DNA]</scope>
    <source>
        <strain evidence="9 10">CCMR0081</strain>
    </source>
</reference>
<evidence type="ECO:0000256" key="2">
    <source>
        <dbReference type="ARBA" id="ARBA00012925"/>
    </source>
</evidence>
<evidence type="ECO:0000259" key="8">
    <source>
        <dbReference type="PROSITE" id="PS51144"/>
    </source>
</evidence>
<keyword evidence="7" id="KW-0812">Transmembrane</keyword>
<accession>A0A6M0RLM6</accession>
<dbReference type="CDD" id="cd03124">
    <property type="entry name" value="alpha_CA_prokaryotic_like"/>
    <property type="match status" value="1"/>
</dbReference>
<evidence type="ECO:0000313" key="10">
    <source>
        <dbReference type="Proteomes" id="UP000481033"/>
    </source>
</evidence>
<comment type="catalytic activity">
    <reaction evidence="6">
        <text>hydrogencarbonate + H(+) = CO2 + H2O</text>
        <dbReference type="Rhea" id="RHEA:10748"/>
        <dbReference type="ChEBI" id="CHEBI:15377"/>
        <dbReference type="ChEBI" id="CHEBI:15378"/>
        <dbReference type="ChEBI" id="CHEBI:16526"/>
        <dbReference type="ChEBI" id="CHEBI:17544"/>
        <dbReference type="EC" id="4.2.1.1"/>
    </reaction>
</comment>
<protein>
    <recommendedName>
        <fullName evidence="2">carbonic anhydrase</fullName>
        <ecNumber evidence="2">4.2.1.1</ecNumber>
    </recommendedName>
</protein>
<name>A0A6M0RLM6_9CYAN</name>
<evidence type="ECO:0000313" key="9">
    <source>
        <dbReference type="EMBL" id="NEZ56712.1"/>
    </source>
</evidence>
<keyword evidence="7" id="KW-0472">Membrane</keyword>
<dbReference type="GO" id="GO:0008270">
    <property type="term" value="F:zinc ion binding"/>
    <property type="evidence" value="ECO:0007669"/>
    <property type="project" value="InterPro"/>
</dbReference>
<dbReference type="EC" id="4.2.1.1" evidence="2"/>
<comment type="similarity">
    <text evidence="1">Belongs to the alpha-carbonic anhydrase family.</text>
</comment>
<dbReference type="InterPro" id="IPR036398">
    <property type="entry name" value="CA_dom_sf"/>
</dbReference>
<dbReference type="Pfam" id="PF00194">
    <property type="entry name" value="Carb_anhydrase"/>
    <property type="match status" value="1"/>
</dbReference>
<dbReference type="AlphaFoldDB" id="A0A6M0RLM6"/>
<dbReference type="EMBL" id="QXHD01000004">
    <property type="protein sequence ID" value="NEZ56712.1"/>
    <property type="molecule type" value="Genomic_DNA"/>
</dbReference>
<keyword evidence="7" id="KW-1133">Transmembrane helix</keyword>
<dbReference type="RefSeq" id="WP_163698709.1">
    <property type="nucleotide sequence ID" value="NZ_QXHD01000004.1"/>
</dbReference>
<evidence type="ECO:0000256" key="1">
    <source>
        <dbReference type="ARBA" id="ARBA00010718"/>
    </source>
</evidence>